<proteinExistence type="predicted"/>
<dbReference type="FunFam" id="1.25.40.10:FF:000344">
    <property type="entry name" value="Pentatricopeptide repeat-containing protein"/>
    <property type="match status" value="1"/>
</dbReference>
<name>A0A843WNB9_COLES</name>
<dbReference type="PANTHER" id="PTHR47926:SF347">
    <property type="entry name" value="PENTATRICOPEPTIDE REPEAT-CONTAINING PROTEIN"/>
    <property type="match status" value="1"/>
</dbReference>
<organism evidence="3 4">
    <name type="scientific">Colocasia esculenta</name>
    <name type="common">Wild taro</name>
    <name type="synonym">Arum esculentum</name>
    <dbReference type="NCBI Taxonomy" id="4460"/>
    <lineage>
        <taxon>Eukaryota</taxon>
        <taxon>Viridiplantae</taxon>
        <taxon>Streptophyta</taxon>
        <taxon>Embryophyta</taxon>
        <taxon>Tracheophyta</taxon>
        <taxon>Spermatophyta</taxon>
        <taxon>Magnoliopsida</taxon>
        <taxon>Liliopsida</taxon>
        <taxon>Araceae</taxon>
        <taxon>Aroideae</taxon>
        <taxon>Colocasieae</taxon>
        <taxon>Colocasia</taxon>
    </lineage>
</organism>
<dbReference type="AlphaFoldDB" id="A0A843WNB9"/>
<dbReference type="InterPro" id="IPR002885">
    <property type="entry name" value="PPR_rpt"/>
</dbReference>
<evidence type="ECO:0000256" key="1">
    <source>
        <dbReference type="ARBA" id="ARBA00022737"/>
    </source>
</evidence>
<evidence type="ECO:0000313" key="3">
    <source>
        <dbReference type="EMBL" id="MQM09317.1"/>
    </source>
</evidence>
<dbReference type="GO" id="GO:0009451">
    <property type="term" value="P:RNA modification"/>
    <property type="evidence" value="ECO:0007669"/>
    <property type="project" value="InterPro"/>
</dbReference>
<dbReference type="EMBL" id="NMUH01004344">
    <property type="protein sequence ID" value="MQM09317.1"/>
    <property type="molecule type" value="Genomic_DNA"/>
</dbReference>
<dbReference type="PROSITE" id="PS51375">
    <property type="entry name" value="PPR"/>
    <property type="match status" value="4"/>
</dbReference>
<dbReference type="Proteomes" id="UP000652761">
    <property type="component" value="Unassembled WGS sequence"/>
</dbReference>
<dbReference type="Gene3D" id="1.25.40.10">
    <property type="entry name" value="Tetratricopeptide repeat domain"/>
    <property type="match status" value="3"/>
</dbReference>
<dbReference type="NCBIfam" id="TIGR00756">
    <property type="entry name" value="PPR"/>
    <property type="match status" value="4"/>
</dbReference>
<sequence length="525" mass="57839">MHGLHPPPGFRRLSKPGLAWLRSLCVVVRVRRKPFKDSHDYTSFLRACVSLKGLKQIHAQIVTAGCGHNPYLAAQLVSKYVELGGAGMRDARHVFDGIVHGDVLLWNVMIRGYAALGPPEEALRVYCRMRWSSISANLYTYPFVLKACAGTGDVRNAQKVHGDALKSGLEADLFVVNALVACYAKCGDLATARQLFDEIPMKDPVSWNSMIAGYSQSEHPQEALLLLHKMLRDDTGSKPDYVTLVGLLPACAKLAAAHEGLWIHSYTIKLGMEVDVVLASGLIAMYANSGRLHVARDIFDRVPEKNIVVWNAIIKGYGMYGHASEALYLFSQMLSMGLVPDSICVLSILSACSHAGMVDKGWEIFCLMEEYGVEKVEVHYGCMVDLLGRAGLLQEALEFISSMPIMPGKDVWGALLGACRIHNNVELAEVVAERLFVLDPENAGRYVALAKMYVDASRGDDAARMRMMIRERRVRKPPGCSSIEVDSMIYMFGVEDESHPMTEEIYNALEGLGRMIEDADVAAIG</sequence>
<dbReference type="InterPro" id="IPR046848">
    <property type="entry name" value="E_motif"/>
</dbReference>
<dbReference type="OrthoDB" id="1882394at2759"/>
<dbReference type="InterPro" id="IPR011990">
    <property type="entry name" value="TPR-like_helical_dom_sf"/>
</dbReference>
<evidence type="ECO:0008006" key="5">
    <source>
        <dbReference type="Google" id="ProtNLM"/>
    </source>
</evidence>
<feature type="repeat" description="PPR" evidence="2">
    <location>
        <begin position="102"/>
        <end position="136"/>
    </location>
</feature>
<feature type="repeat" description="PPR" evidence="2">
    <location>
        <begin position="341"/>
        <end position="375"/>
    </location>
</feature>
<dbReference type="PANTHER" id="PTHR47926">
    <property type="entry name" value="PENTATRICOPEPTIDE REPEAT-CONTAINING PROTEIN"/>
    <property type="match status" value="1"/>
</dbReference>
<dbReference type="InterPro" id="IPR046960">
    <property type="entry name" value="PPR_At4g14850-like_plant"/>
</dbReference>
<dbReference type="Pfam" id="PF13041">
    <property type="entry name" value="PPR_2"/>
    <property type="match status" value="2"/>
</dbReference>
<protein>
    <recommendedName>
        <fullName evidence="5">Pentatricopeptide repeat-containing protein</fullName>
    </recommendedName>
</protein>
<dbReference type="Pfam" id="PF01535">
    <property type="entry name" value="PPR"/>
    <property type="match status" value="3"/>
</dbReference>
<accession>A0A843WNB9</accession>
<gene>
    <name evidence="3" type="ORF">Taro_042185</name>
</gene>
<dbReference type="GO" id="GO:0003723">
    <property type="term" value="F:RNA binding"/>
    <property type="evidence" value="ECO:0007669"/>
    <property type="project" value="InterPro"/>
</dbReference>
<evidence type="ECO:0000313" key="4">
    <source>
        <dbReference type="Proteomes" id="UP000652761"/>
    </source>
</evidence>
<feature type="repeat" description="PPR" evidence="2">
    <location>
        <begin position="306"/>
        <end position="340"/>
    </location>
</feature>
<keyword evidence="1" id="KW-0677">Repeat</keyword>
<feature type="repeat" description="PPR" evidence="2">
    <location>
        <begin position="203"/>
        <end position="237"/>
    </location>
</feature>
<dbReference type="Pfam" id="PF20431">
    <property type="entry name" value="E_motif"/>
    <property type="match status" value="1"/>
</dbReference>
<keyword evidence="4" id="KW-1185">Reference proteome</keyword>
<dbReference type="FunFam" id="1.25.40.10:FF:000090">
    <property type="entry name" value="Pentatricopeptide repeat-containing protein, chloroplastic"/>
    <property type="match status" value="1"/>
</dbReference>
<evidence type="ECO:0000256" key="2">
    <source>
        <dbReference type="PROSITE-ProRule" id="PRU00708"/>
    </source>
</evidence>
<comment type="caution">
    <text evidence="3">The sequence shown here is derived from an EMBL/GenBank/DDBJ whole genome shotgun (WGS) entry which is preliminary data.</text>
</comment>
<reference evidence="3" key="1">
    <citation type="submission" date="2017-07" db="EMBL/GenBank/DDBJ databases">
        <title>Taro Niue Genome Assembly and Annotation.</title>
        <authorList>
            <person name="Atibalentja N."/>
            <person name="Keating K."/>
            <person name="Fields C.J."/>
        </authorList>
    </citation>
    <scope>NUCLEOTIDE SEQUENCE</scope>
    <source>
        <strain evidence="3">Niue_2</strain>
        <tissue evidence="3">Leaf</tissue>
    </source>
</reference>